<dbReference type="Proteomes" id="UP000799441">
    <property type="component" value="Unassembled WGS sequence"/>
</dbReference>
<accession>A0A9P4QET1</accession>
<proteinExistence type="predicted"/>
<comment type="caution">
    <text evidence="1">The sequence shown here is derived from an EMBL/GenBank/DDBJ whole genome shotgun (WGS) entry which is preliminary data.</text>
</comment>
<gene>
    <name evidence="1" type="ORF">K431DRAFT_145734</name>
</gene>
<name>A0A9P4QET1_9PEZI</name>
<reference evidence="1" key="1">
    <citation type="journal article" date="2020" name="Stud. Mycol.">
        <title>101 Dothideomycetes genomes: a test case for predicting lifestyles and emergence of pathogens.</title>
        <authorList>
            <person name="Haridas S."/>
            <person name="Albert R."/>
            <person name="Binder M."/>
            <person name="Bloem J."/>
            <person name="Labutti K."/>
            <person name="Salamov A."/>
            <person name="Andreopoulos B."/>
            <person name="Baker S."/>
            <person name="Barry K."/>
            <person name="Bills G."/>
            <person name="Bluhm B."/>
            <person name="Cannon C."/>
            <person name="Castanera R."/>
            <person name="Culley D."/>
            <person name="Daum C."/>
            <person name="Ezra D."/>
            <person name="Gonzalez J."/>
            <person name="Henrissat B."/>
            <person name="Kuo A."/>
            <person name="Liang C."/>
            <person name="Lipzen A."/>
            <person name="Lutzoni F."/>
            <person name="Magnuson J."/>
            <person name="Mondo S."/>
            <person name="Nolan M."/>
            <person name="Ohm R."/>
            <person name="Pangilinan J."/>
            <person name="Park H.-J."/>
            <person name="Ramirez L."/>
            <person name="Alfaro M."/>
            <person name="Sun H."/>
            <person name="Tritt A."/>
            <person name="Yoshinaga Y."/>
            <person name="Zwiers L.-H."/>
            <person name="Turgeon B."/>
            <person name="Goodwin S."/>
            <person name="Spatafora J."/>
            <person name="Crous P."/>
            <person name="Grigoriev I."/>
        </authorList>
    </citation>
    <scope>NUCLEOTIDE SEQUENCE</scope>
    <source>
        <strain evidence="1">CBS 116435</strain>
    </source>
</reference>
<dbReference type="AlphaFoldDB" id="A0A9P4QET1"/>
<keyword evidence="2" id="KW-1185">Reference proteome</keyword>
<evidence type="ECO:0000313" key="1">
    <source>
        <dbReference type="EMBL" id="KAF2724525.1"/>
    </source>
</evidence>
<sequence length="162" mass="17936">MRSTTAAASDQFEGLVESGCPRAKTCWARRHTLLSHVLLYVRLEAGRLWMRWERRNPLAGRLSRRIVMSAMPLPHQRGSNWDSQRGDVSSPLSRVDNGIRLTSDKACQGSGIHEINCLTSDTSLPYPSCVPGDLSDASHIHLYVAIGWKTLGSIALCRKSHG</sequence>
<evidence type="ECO:0000313" key="2">
    <source>
        <dbReference type="Proteomes" id="UP000799441"/>
    </source>
</evidence>
<dbReference type="EMBL" id="MU003771">
    <property type="protein sequence ID" value="KAF2724525.1"/>
    <property type="molecule type" value="Genomic_DNA"/>
</dbReference>
<organism evidence="1 2">
    <name type="scientific">Polychaeton citri CBS 116435</name>
    <dbReference type="NCBI Taxonomy" id="1314669"/>
    <lineage>
        <taxon>Eukaryota</taxon>
        <taxon>Fungi</taxon>
        <taxon>Dikarya</taxon>
        <taxon>Ascomycota</taxon>
        <taxon>Pezizomycotina</taxon>
        <taxon>Dothideomycetes</taxon>
        <taxon>Dothideomycetidae</taxon>
        <taxon>Capnodiales</taxon>
        <taxon>Capnodiaceae</taxon>
        <taxon>Polychaeton</taxon>
    </lineage>
</organism>
<protein>
    <submittedName>
        <fullName evidence="1">Uncharacterized protein</fullName>
    </submittedName>
</protein>